<dbReference type="EMBL" id="BKCJ010006422">
    <property type="protein sequence ID" value="GEU72071.1"/>
    <property type="molecule type" value="Genomic_DNA"/>
</dbReference>
<name>A0A6L2MDP2_TANCI</name>
<dbReference type="AlphaFoldDB" id="A0A6L2MDP2"/>
<comment type="caution">
    <text evidence="1">The sequence shown here is derived from an EMBL/GenBank/DDBJ whole genome shotgun (WGS) entry which is preliminary data.</text>
</comment>
<evidence type="ECO:0000313" key="1">
    <source>
        <dbReference type="EMBL" id="GEU72071.1"/>
    </source>
</evidence>
<gene>
    <name evidence="1" type="ORF">Tci_044049</name>
</gene>
<accession>A0A6L2MDP2</accession>
<reference evidence="1" key="1">
    <citation type="journal article" date="2019" name="Sci. Rep.">
        <title>Draft genome of Tanacetum cinerariifolium, the natural source of mosquito coil.</title>
        <authorList>
            <person name="Yamashiro T."/>
            <person name="Shiraishi A."/>
            <person name="Satake H."/>
            <person name="Nakayama K."/>
        </authorList>
    </citation>
    <scope>NUCLEOTIDE SEQUENCE</scope>
</reference>
<proteinExistence type="predicted"/>
<organism evidence="1">
    <name type="scientific">Tanacetum cinerariifolium</name>
    <name type="common">Dalmatian daisy</name>
    <name type="synonym">Chrysanthemum cinerariifolium</name>
    <dbReference type="NCBI Taxonomy" id="118510"/>
    <lineage>
        <taxon>Eukaryota</taxon>
        <taxon>Viridiplantae</taxon>
        <taxon>Streptophyta</taxon>
        <taxon>Embryophyta</taxon>
        <taxon>Tracheophyta</taxon>
        <taxon>Spermatophyta</taxon>
        <taxon>Magnoliopsida</taxon>
        <taxon>eudicotyledons</taxon>
        <taxon>Gunneridae</taxon>
        <taxon>Pentapetalae</taxon>
        <taxon>asterids</taxon>
        <taxon>campanulids</taxon>
        <taxon>Asterales</taxon>
        <taxon>Asteraceae</taxon>
        <taxon>Asteroideae</taxon>
        <taxon>Anthemideae</taxon>
        <taxon>Anthemidinae</taxon>
        <taxon>Tanacetum</taxon>
    </lineage>
</organism>
<sequence length="204" mass="22744">MDKCEGEEDIFLILNNFNLKMSKIADPVGKSGDHIEKMASSNVLRSCSDEIFRAKSNKKVLKIQELRNKNVVEGAAVAIPFEVVEEVKSRFYNTLYGFFIDNGHTLATIDVEYEWNPPRYATYENEGDGFRDESLKQDEFLNVSNSEVDEEFQVDHNGNVSSNRTGASTPANEGLAAALAILITGASQSRQHDMSEPERQSLTG</sequence>
<protein>
    <submittedName>
        <fullName evidence="1">Uncharacterized protein</fullName>
    </submittedName>
</protein>